<dbReference type="InterPro" id="IPR050194">
    <property type="entry name" value="Glycosyltransferase_grp1"/>
</dbReference>
<evidence type="ECO:0008006" key="3">
    <source>
        <dbReference type="Google" id="ProtNLM"/>
    </source>
</evidence>
<sequence>MHRLLLMYTMDPRGAKVGGIETHIRQILRHHPEDFSVLFVGTDERGDCTLGAVQRLSVGGRSFDFLPVARIEPEAVNRAAKRLTQSTTLRYVLGALRHIGAIRRALGPGPATADLHRFEFAPLARLLGLPAIQMIHGEGSKKDRMDSLIKTYWYIHSSGERLALRLARGIYCVNPAIVERLKTEFPHAHPKAELLSVSVDTGLFRPTPFDCADDTLRIVFAGRLDEFKDPPLLFRTVAELRRNLGRVELHYIGATDPERYAEFAAIRDVTVRHGFQDAEGVARIMARCHAGILTSFFEGMPCYLLEGLAAGRPFGAIRLPQYDPLVVRGVSGALVERQTQPEASAQALAAGFVEIWEGIKAGRIDPERVAAMVEPYAITNQMSRLFARHRALRGDRAGARQVVAA</sequence>
<protein>
    <recommendedName>
        <fullName evidence="3">Glycosyltransferase subfamily 4-like N-terminal domain-containing protein</fullName>
    </recommendedName>
</protein>
<proteinExistence type="predicted"/>
<dbReference type="PANTHER" id="PTHR45947">
    <property type="entry name" value="SULFOQUINOVOSYL TRANSFERASE SQD2"/>
    <property type="match status" value="1"/>
</dbReference>
<dbReference type="GO" id="GO:0016757">
    <property type="term" value="F:glycosyltransferase activity"/>
    <property type="evidence" value="ECO:0007669"/>
    <property type="project" value="TreeGrafter"/>
</dbReference>
<dbReference type="Gene3D" id="3.40.50.2000">
    <property type="entry name" value="Glycogen Phosphorylase B"/>
    <property type="match status" value="2"/>
</dbReference>
<accession>A0A509E7Y0</accession>
<organism evidence="1 2">
    <name type="scientific">Methylobacterium symbioticum</name>
    <dbReference type="NCBI Taxonomy" id="2584084"/>
    <lineage>
        <taxon>Bacteria</taxon>
        <taxon>Pseudomonadati</taxon>
        <taxon>Pseudomonadota</taxon>
        <taxon>Alphaproteobacteria</taxon>
        <taxon>Hyphomicrobiales</taxon>
        <taxon>Methylobacteriaceae</taxon>
        <taxon>Methylobacterium</taxon>
    </lineage>
</organism>
<gene>
    <name evidence="1" type="ORF">MET9862_00802</name>
</gene>
<reference evidence="1 2" key="1">
    <citation type="submission" date="2019-06" db="EMBL/GenBank/DDBJ databases">
        <authorList>
            <person name="Rodrigo-Torres L."/>
            <person name="Arahal R. D."/>
            <person name="Lucena T."/>
        </authorList>
    </citation>
    <scope>NUCLEOTIDE SEQUENCE [LARGE SCALE GENOMIC DNA]</scope>
    <source>
        <strain evidence="1 2">SB0023/3</strain>
    </source>
</reference>
<dbReference type="EMBL" id="CABFPH010000006">
    <property type="protein sequence ID" value="VUD70238.1"/>
    <property type="molecule type" value="Genomic_DNA"/>
</dbReference>
<dbReference type="OrthoDB" id="9768937at2"/>
<dbReference type="PANTHER" id="PTHR45947:SF3">
    <property type="entry name" value="SULFOQUINOVOSYL TRANSFERASE SQD2"/>
    <property type="match status" value="1"/>
</dbReference>
<evidence type="ECO:0000313" key="2">
    <source>
        <dbReference type="Proteomes" id="UP000410984"/>
    </source>
</evidence>
<dbReference type="AlphaFoldDB" id="A0A509E7Y0"/>
<dbReference type="Pfam" id="PF13692">
    <property type="entry name" value="Glyco_trans_1_4"/>
    <property type="match status" value="1"/>
</dbReference>
<keyword evidence="2" id="KW-1185">Reference proteome</keyword>
<dbReference type="RefSeq" id="WP_142581820.1">
    <property type="nucleotide sequence ID" value="NZ_CABFPH010000006.1"/>
</dbReference>
<dbReference type="Proteomes" id="UP000410984">
    <property type="component" value="Unassembled WGS sequence"/>
</dbReference>
<name>A0A509E7Y0_9HYPH</name>
<evidence type="ECO:0000313" key="1">
    <source>
        <dbReference type="EMBL" id="VUD70238.1"/>
    </source>
</evidence>
<dbReference type="SUPFAM" id="SSF53756">
    <property type="entry name" value="UDP-Glycosyltransferase/glycogen phosphorylase"/>
    <property type="match status" value="1"/>
</dbReference>